<keyword evidence="9" id="KW-0812">Transmembrane</keyword>
<keyword evidence="5 8" id="KW-0560">Oxidoreductase</keyword>
<dbReference type="Pfam" id="PF00067">
    <property type="entry name" value="p450"/>
    <property type="match status" value="1"/>
</dbReference>
<dbReference type="PANTHER" id="PTHR47955">
    <property type="entry name" value="CYTOCHROME P450 FAMILY 71 PROTEIN"/>
    <property type="match status" value="1"/>
</dbReference>
<name>A0A8T1QKT0_CARIL</name>
<evidence type="ECO:0000313" key="10">
    <source>
        <dbReference type="EMBL" id="KAG6654903.1"/>
    </source>
</evidence>
<keyword evidence="3 8" id="KW-0349">Heme</keyword>
<evidence type="ECO:0008006" key="13">
    <source>
        <dbReference type="Google" id="ProtNLM"/>
    </source>
</evidence>
<keyword evidence="6 8" id="KW-0408">Iron</keyword>
<evidence type="ECO:0000256" key="4">
    <source>
        <dbReference type="ARBA" id="ARBA00022723"/>
    </source>
</evidence>
<dbReference type="InterPro" id="IPR017972">
    <property type="entry name" value="Cyt_P450_CS"/>
</dbReference>
<reference evidence="10" key="1">
    <citation type="submission" date="2020-12" db="EMBL/GenBank/DDBJ databases">
        <title>WGS assembly of Carya illinoinensis cv. Pawnee.</title>
        <authorList>
            <person name="Platts A."/>
            <person name="Shu S."/>
            <person name="Wright S."/>
            <person name="Barry K."/>
            <person name="Edger P."/>
            <person name="Pires J.C."/>
            <person name="Schmutz J."/>
        </authorList>
    </citation>
    <scope>NUCLEOTIDE SEQUENCE</scope>
    <source>
        <tissue evidence="10">Leaf</tissue>
    </source>
</reference>
<dbReference type="FunFam" id="1.10.630.10:FF:000011">
    <property type="entry name" value="Cytochrome P450 83B1"/>
    <property type="match status" value="1"/>
</dbReference>
<sequence length="511" mass="58714">MADLYAIPMWIVLLLFLPLLLFMKKKMDARSRRQSMQPPPSPPKLPVIGNLHQLGELPHQSLWRLSKKYGPVILLQLGGIPSVILSSAEVAREALKVHDLDCCNRPSSDNSRRLTHNYRDMAFAPYGQYWREMKKICVLEVFSMKRVQAYRFIREEEVAMLINGISHSSSSATLIDLSEKLFALNANITCRAAFGKSFRGSDLDNERFQEVVHEAESLLGSFSASECFPYVGWILDRLSGRLRRLERIFRELDHFFQQVIDLHLMRPEMAKQEHEDIIDVLLRIEREQIDPSAAHFSKENVKAILLDLFLAGVEPGAITIIWAMTELAKNPRVMKRAQDEVRNLVGNKGKVTESDTDQLPYLKMIVKETLRLHPPAPLLLPRETMSRFNLNGYDIYPKTLLQVNAWAIGRDPEYWKKPEEFIPERFIDSSIDYKGQHFEFLPFGAGRRGCPAIYMATVTVELALANLIYCFDWKLPYGMEEEDINMEESVGLSLTNHKKTALHLVPVKLFN</sequence>
<dbReference type="InterPro" id="IPR001128">
    <property type="entry name" value="Cyt_P450"/>
</dbReference>
<dbReference type="Proteomes" id="UP000811246">
    <property type="component" value="Chromosome 5"/>
</dbReference>
<comment type="cofactor">
    <cofactor evidence="1">
        <name>heme</name>
        <dbReference type="ChEBI" id="CHEBI:30413"/>
    </cofactor>
</comment>
<keyword evidence="4 8" id="KW-0479">Metal-binding</keyword>
<dbReference type="AlphaFoldDB" id="A0A8T1QKT0"/>
<keyword evidence="9" id="KW-0472">Membrane</keyword>
<gene>
    <name evidence="10" type="ORF">CIPAW_05G178000</name>
    <name evidence="11" type="ORF">I3842_05G173800</name>
</gene>
<evidence type="ECO:0000256" key="8">
    <source>
        <dbReference type="RuleBase" id="RU000461"/>
    </source>
</evidence>
<organism evidence="10 12">
    <name type="scientific">Carya illinoinensis</name>
    <name type="common">Pecan</name>
    <dbReference type="NCBI Taxonomy" id="32201"/>
    <lineage>
        <taxon>Eukaryota</taxon>
        <taxon>Viridiplantae</taxon>
        <taxon>Streptophyta</taxon>
        <taxon>Embryophyta</taxon>
        <taxon>Tracheophyta</taxon>
        <taxon>Spermatophyta</taxon>
        <taxon>Magnoliopsida</taxon>
        <taxon>eudicotyledons</taxon>
        <taxon>Gunneridae</taxon>
        <taxon>Pentapetalae</taxon>
        <taxon>rosids</taxon>
        <taxon>fabids</taxon>
        <taxon>Fagales</taxon>
        <taxon>Juglandaceae</taxon>
        <taxon>Carya</taxon>
    </lineage>
</organism>
<feature type="transmembrane region" description="Helical" evidence="9">
    <location>
        <begin position="304"/>
        <end position="324"/>
    </location>
</feature>
<dbReference type="GO" id="GO:0005506">
    <property type="term" value="F:iron ion binding"/>
    <property type="evidence" value="ECO:0007669"/>
    <property type="project" value="InterPro"/>
</dbReference>
<protein>
    <recommendedName>
        <fullName evidence="13">Cytochrome P450</fullName>
    </recommendedName>
</protein>
<reference evidence="11" key="2">
    <citation type="submission" date="2021-01" db="EMBL/GenBank/DDBJ databases">
        <authorList>
            <person name="Lovell J.T."/>
            <person name="Bentley N."/>
            <person name="Bhattarai G."/>
            <person name="Jenkins J.W."/>
            <person name="Sreedasyam A."/>
            <person name="Alarcon Y."/>
            <person name="Bock C."/>
            <person name="Boston L."/>
            <person name="Carlson J."/>
            <person name="Cervantes K."/>
            <person name="Clermont K."/>
            <person name="Krom N."/>
            <person name="Kubenka K."/>
            <person name="Mamidi S."/>
            <person name="Mattison C."/>
            <person name="Monteros M."/>
            <person name="Pisani C."/>
            <person name="Plott C."/>
            <person name="Rajasekar S."/>
            <person name="Rhein H.S."/>
            <person name="Rohla C."/>
            <person name="Song M."/>
            <person name="Hilaire R.S."/>
            <person name="Shu S."/>
            <person name="Wells L."/>
            <person name="Wang X."/>
            <person name="Webber J."/>
            <person name="Heerema R.J."/>
            <person name="Klein P."/>
            <person name="Conner P."/>
            <person name="Grauke L."/>
            <person name="Grimwood J."/>
            <person name="Schmutz J."/>
            <person name="Randall J.J."/>
        </authorList>
    </citation>
    <scope>NUCLEOTIDE SEQUENCE</scope>
    <source>
        <tissue evidence="11">Leaf</tissue>
    </source>
</reference>
<dbReference type="PROSITE" id="PS00086">
    <property type="entry name" value="CYTOCHROME_P450"/>
    <property type="match status" value="1"/>
</dbReference>
<comment type="similarity">
    <text evidence="2 8">Belongs to the cytochrome P450 family.</text>
</comment>
<dbReference type="EMBL" id="CM031829">
    <property type="protein sequence ID" value="KAG6713852.1"/>
    <property type="molecule type" value="Genomic_DNA"/>
</dbReference>
<dbReference type="CDD" id="cd11072">
    <property type="entry name" value="CYP71-like"/>
    <property type="match status" value="1"/>
</dbReference>
<evidence type="ECO:0000256" key="2">
    <source>
        <dbReference type="ARBA" id="ARBA00010617"/>
    </source>
</evidence>
<evidence type="ECO:0000256" key="9">
    <source>
        <dbReference type="SAM" id="Phobius"/>
    </source>
</evidence>
<accession>A0A8T1QKT0</accession>
<keyword evidence="9" id="KW-1133">Transmembrane helix</keyword>
<evidence type="ECO:0000313" key="12">
    <source>
        <dbReference type="Proteomes" id="UP000811609"/>
    </source>
</evidence>
<evidence type="ECO:0000256" key="6">
    <source>
        <dbReference type="ARBA" id="ARBA00023004"/>
    </source>
</evidence>
<dbReference type="GO" id="GO:0004497">
    <property type="term" value="F:monooxygenase activity"/>
    <property type="evidence" value="ECO:0007669"/>
    <property type="project" value="UniProtKB-KW"/>
</dbReference>
<evidence type="ECO:0000256" key="5">
    <source>
        <dbReference type="ARBA" id="ARBA00023002"/>
    </source>
</evidence>
<dbReference type="GO" id="GO:0020037">
    <property type="term" value="F:heme binding"/>
    <property type="evidence" value="ECO:0007669"/>
    <property type="project" value="InterPro"/>
</dbReference>
<dbReference type="GO" id="GO:0016705">
    <property type="term" value="F:oxidoreductase activity, acting on paired donors, with incorporation or reduction of molecular oxygen"/>
    <property type="evidence" value="ECO:0007669"/>
    <property type="project" value="InterPro"/>
</dbReference>
<evidence type="ECO:0000256" key="7">
    <source>
        <dbReference type="ARBA" id="ARBA00023033"/>
    </source>
</evidence>
<comment type="caution">
    <text evidence="10">The sequence shown here is derived from an EMBL/GenBank/DDBJ whole genome shotgun (WGS) entry which is preliminary data.</text>
</comment>
<dbReference type="PANTHER" id="PTHR47955:SF19">
    <property type="entry name" value="CYTOCHROME P450 71A9-LIKE ISOFORM X1"/>
    <property type="match status" value="1"/>
</dbReference>
<evidence type="ECO:0000256" key="1">
    <source>
        <dbReference type="ARBA" id="ARBA00001971"/>
    </source>
</evidence>
<feature type="transmembrane region" description="Helical" evidence="9">
    <location>
        <begin position="6"/>
        <end position="23"/>
    </location>
</feature>
<keyword evidence="7 8" id="KW-0503">Monooxygenase</keyword>
<evidence type="ECO:0000256" key="3">
    <source>
        <dbReference type="ARBA" id="ARBA00022617"/>
    </source>
</evidence>
<dbReference type="Proteomes" id="UP000811609">
    <property type="component" value="Chromosome 5"/>
</dbReference>
<proteinExistence type="inferred from homology"/>
<keyword evidence="12" id="KW-1185">Reference proteome</keyword>
<dbReference type="EMBL" id="CM031813">
    <property type="protein sequence ID" value="KAG6654903.1"/>
    <property type="molecule type" value="Genomic_DNA"/>
</dbReference>
<evidence type="ECO:0000313" key="11">
    <source>
        <dbReference type="EMBL" id="KAG6713852.1"/>
    </source>
</evidence>